<dbReference type="InterPro" id="IPR031107">
    <property type="entry name" value="Small_HSP"/>
</dbReference>
<evidence type="ECO:0000259" key="3">
    <source>
        <dbReference type="PROSITE" id="PS01031"/>
    </source>
</evidence>
<dbReference type="InterPro" id="IPR002068">
    <property type="entry name" value="A-crystallin/Hsp20_dom"/>
</dbReference>
<gene>
    <name evidence="4" type="ORF">IEN85_17155</name>
</gene>
<comment type="similarity">
    <text evidence="1 2">Belongs to the small heat shock protein (HSP20) family.</text>
</comment>
<protein>
    <submittedName>
        <fullName evidence="4">Hsp20/alpha crystallin family protein</fullName>
    </submittedName>
</protein>
<dbReference type="Gene3D" id="2.60.40.790">
    <property type="match status" value="1"/>
</dbReference>
<reference evidence="4" key="1">
    <citation type="submission" date="2020-09" db="EMBL/GenBank/DDBJ databases">
        <title>Pelagicoccus enzymogenes sp. nov. with an EPS production, isolated from marine sediment.</title>
        <authorList>
            <person name="Feng X."/>
        </authorList>
    </citation>
    <scope>NUCLEOTIDE SEQUENCE</scope>
    <source>
        <strain evidence="4">NFK12</strain>
    </source>
</reference>
<evidence type="ECO:0000256" key="1">
    <source>
        <dbReference type="PROSITE-ProRule" id="PRU00285"/>
    </source>
</evidence>
<proteinExistence type="inferred from homology"/>
<dbReference type="RefSeq" id="WP_191618332.1">
    <property type="nucleotide sequence ID" value="NZ_JACYFG010000040.1"/>
</dbReference>
<dbReference type="InterPro" id="IPR008978">
    <property type="entry name" value="HSP20-like_chaperone"/>
</dbReference>
<evidence type="ECO:0000313" key="5">
    <source>
        <dbReference type="Proteomes" id="UP000622317"/>
    </source>
</evidence>
<sequence length="138" mass="15439">MKLVKRNSWPSDPFFEMDRLFNRAFGSSDLWPSAFKSAAHRDFPLDVHGDDDHYFVTAELPGVSKDAIDLKVENSVLSISVNVEDKSGNGESKRTMTRSITVGDDIDIEGVSAKLENGMLQVSLPKAEERRPRKIEIS</sequence>
<comment type="caution">
    <text evidence="4">The sequence shown here is derived from an EMBL/GenBank/DDBJ whole genome shotgun (WGS) entry which is preliminary data.</text>
</comment>
<dbReference type="Pfam" id="PF00011">
    <property type="entry name" value="HSP20"/>
    <property type="match status" value="1"/>
</dbReference>
<dbReference type="AlphaFoldDB" id="A0A927F9Z9"/>
<feature type="domain" description="SHSP" evidence="3">
    <location>
        <begin position="36"/>
        <end position="138"/>
    </location>
</feature>
<name>A0A927F9Z9_9BACT</name>
<evidence type="ECO:0000313" key="4">
    <source>
        <dbReference type="EMBL" id="MBD5781232.1"/>
    </source>
</evidence>
<dbReference type="SUPFAM" id="SSF49764">
    <property type="entry name" value="HSP20-like chaperones"/>
    <property type="match status" value="1"/>
</dbReference>
<evidence type="ECO:0000256" key="2">
    <source>
        <dbReference type="RuleBase" id="RU003616"/>
    </source>
</evidence>
<dbReference type="PROSITE" id="PS01031">
    <property type="entry name" value="SHSP"/>
    <property type="match status" value="1"/>
</dbReference>
<accession>A0A927F9Z9</accession>
<dbReference type="CDD" id="cd06464">
    <property type="entry name" value="ACD_sHsps-like"/>
    <property type="match status" value="1"/>
</dbReference>
<keyword evidence="5" id="KW-1185">Reference proteome</keyword>
<dbReference type="Proteomes" id="UP000622317">
    <property type="component" value="Unassembled WGS sequence"/>
</dbReference>
<dbReference type="EMBL" id="JACYFG010000040">
    <property type="protein sequence ID" value="MBD5781232.1"/>
    <property type="molecule type" value="Genomic_DNA"/>
</dbReference>
<dbReference type="PANTHER" id="PTHR11527">
    <property type="entry name" value="HEAT-SHOCK PROTEIN 20 FAMILY MEMBER"/>
    <property type="match status" value="1"/>
</dbReference>
<organism evidence="4 5">
    <name type="scientific">Pelagicoccus enzymogenes</name>
    <dbReference type="NCBI Taxonomy" id="2773457"/>
    <lineage>
        <taxon>Bacteria</taxon>
        <taxon>Pseudomonadati</taxon>
        <taxon>Verrucomicrobiota</taxon>
        <taxon>Opitutia</taxon>
        <taxon>Puniceicoccales</taxon>
        <taxon>Pelagicoccaceae</taxon>
        <taxon>Pelagicoccus</taxon>
    </lineage>
</organism>